<dbReference type="AlphaFoldDB" id="A0A1F8EKX5"/>
<organism evidence="4 5">
    <name type="scientific">Candidatus Yanofskybacteria bacterium RIFCSPHIGHO2_01_FULL_41_53</name>
    <dbReference type="NCBI Taxonomy" id="1802663"/>
    <lineage>
        <taxon>Bacteria</taxon>
        <taxon>Candidatus Yanofskyibacteriota</taxon>
    </lineage>
</organism>
<comment type="caution">
    <text evidence="4">The sequence shown here is derived from an EMBL/GenBank/DDBJ whole genome shotgun (WGS) entry which is preliminary data.</text>
</comment>
<comment type="similarity">
    <text evidence="1 2">Belongs to the small heat shock protein (HSP20) family.</text>
</comment>
<dbReference type="EMBL" id="MGJD01000005">
    <property type="protein sequence ID" value="OGN01492.1"/>
    <property type="molecule type" value="Genomic_DNA"/>
</dbReference>
<accession>A0A1F8EKX5</accession>
<dbReference type="InterPro" id="IPR008978">
    <property type="entry name" value="HSP20-like_chaperone"/>
</dbReference>
<dbReference type="Gene3D" id="2.60.40.790">
    <property type="match status" value="1"/>
</dbReference>
<evidence type="ECO:0000256" key="2">
    <source>
        <dbReference type="RuleBase" id="RU003616"/>
    </source>
</evidence>
<feature type="domain" description="SHSP" evidence="3">
    <location>
        <begin position="15"/>
        <end position="114"/>
    </location>
</feature>
<evidence type="ECO:0000313" key="4">
    <source>
        <dbReference type="EMBL" id="OGN01492.1"/>
    </source>
</evidence>
<dbReference type="Pfam" id="PF00011">
    <property type="entry name" value="HSP20"/>
    <property type="match status" value="1"/>
</dbReference>
<sequence length="114" mass="12882">MNFDDFEAKLTAKKEPQEEGHLTVDVFRSGNDIVIQSTIAGADPNNIDISITKDMVTIKGTRNTEEKIKPSDFYHRELYWGSFSRSILLPADIDPDKSRASMKNGVLTIRLPRL</sequence>
<dbReference type="Proteomes" id="UP000177117">
    <property type="component" value="Unassembled WGS sequence"/>
</dbReference>
<dbReference type="InterPro" id="IPR002068">
    <property type="entry name" value="A-crystallin/Hsp20_dom"/>
</dbReference>
<evidence type="ECO:0000259" key="3">
    <source>
        <dbReference type="PROSITE" id="PS01031"/>
    </source>
</evidence>
<gene>
    <name evidence="4" type="ORF">A2650_03935</name>
</gene>
<protein>
    <recommendedName>
        <fullName evidence="3">SHSP domain-containing protein</fullName>
    </recommendedName>
</protein>
<evidence type="ECO:0000256" key="1">
    <source>
        <dbReference type="PROSITE-ProRule" id="PRU00285"/>
    </source>
</evidence>
<name>A0A1F8EKX5_9BACT</name>
<reference evidence="4 5" key="1">
    <citation type="journal article" date="2016" name="Nat. Commun.">
        <title>Thousands of microbial genomes shed light on interconnected biogeochemical processes in an aquifer system.</title>
        <authorList>
            <person name="Anantharaman K."/>
            <person name="Brown C.T."/>
            <person name="Hug L.A."/>
            <person name="Sharon I."/>
            <person name="Castelle C.J."/>
            <person name="Probst A.J."/>
            <person name="Thomas B.C."/>
            <person name="Singh A."/>
            <person name="Wilkins M.J."/>
            <person name="Karaoz U."/>
            <person name="Brodie E.L."/>
            <person name="Williams K.H."/>
            <person name="Hubbard S.S."/>
            <person name="Banfield J.F."/>
        </authorList>
    </citation>
    <scope>NUCLEOTIDE SEQUENCE [LARGE SCALE GENOMIC DNA]</scope>
</reference>
<dbReference type="PANTHER" id="PTHR11527">
    <property type="entry name" value="HEAT-SHOCK PROTEIN 20 FAMILY MEMBER"/>
    <property type="match status" value="1"/>
</dbReference>
<proteinExistence type="inferred from homology"/>
<dbReference type="InterPro" id="IPR031107">
    <property type="entry name" value="Small_HSP"/>
</dbReference>
<dbReference type="PROSITE" id="PS01031">
    <property type="entry name" value="SHSP"/>
    <property type="match status" value="1"/>
</dbReference>
<dbReference type="CDD" id="cd06464">
    <property type="entry name" value="ACD_sHsps-like"/>
    <property type="match status" value="1"/>
</dbReference>
<dbReference type="SUPFAM" id="SSF49764">
    <property type="entry name" value="HSP20-like chaperones"/>
    <property type="match status" value="1"/>
</dbReference>
<evidence type="ECO:0000313" key="5">
    <source>
        <dbReference type="Proteomes" id="UP000177117"/>
    </source>
</evidence>